<sequence length="171" mass="19082">MTSIRVTPNIEFLSYADDVTIFLNYHNNILHLNYNKVKALSLSGGLLAASTTKLSYHQTAISFLGPLQRLSDFCSRQNSSILGRATVINSLPLSTCWYVLRVVPLPLSTLVSIKSILSKSIIRNVFPKASWKSITIPKSSGGLGILNPVTLQFVLFYRWYMLPLVSVWTMS</sequence>
<dbReference type="Proteomes" id="UP000093000">
    <property type="component" value="Unassembled WGS sequence"/>
</dbReference>
<evidence type="ECO:0000313" key="1">
    <source>
        <dbReference type="EMBL" id="OBZ82076.1"/>
    </source>
</evidence>
<accession>A0A1C7N076</accession>
<gene>
    <name evidence="1" type="ORF">A0J61_09877</name>
</gene>
<comment type="caution">
    <text evidence="1">The sequence shown here is derived from an EMBL/GenBank/DDBJ whole genome shotgun (WGS) entry which is preliminary data.</text>
</comment>
<protein>
    <recommendedName>
        <fullName evidence="3">Reverse transcriptase domain-containing protein</fullName>
    </recommendedName>
</protein>
<name>A0A1C7N076_9FUNG</name>
<keyword evidence="2" id="KW-1185">Reference proteome</keyword>
<proteinExistence type="predicted"/>
<evidence type="ECO:0000313" key="2">
    <source>
        <dbReference type="Proteomes" id="UP000093000"/>
    </source>
</evidence>
<dbReference type="EMBL" id="LUGH01000961">
    <property type="protein sequence ID" value="OBZ82076.1"/>
    <property type="molecule type" value="Genomic_DNA"/>
</dbReference>
<reference evidence="1 2" key="1">
    <citation type="submission" date="2016-03" db="EMBL/GenBank/DDBJ databases">
        <title>Choanephora cucurbitarum.</title>
        <authorList>
            <person name="Min B."/>
            <person name="Park H."/>
            <person name="Park J.-H."/>
            <person name="Shin H.-D."/>
            <person name="Choi I.-G."/>
        </authorList>
    </citation>
    <scope>NUCLEOTIDE SEQUENCE [LARGE SCALE GENOMIC DNA]</scope>
    <source>
        <strain evidence="1 2">KUS-F28377</strain>
    </source>
</reference>
<dbReference type="InParanoid" id="A0A1C7N076"/>
<organism evidence="1 2">
    <name type="scientific">Choanephora cucurbitarum</name>
    <dbReference type="NCBI Taxonomy" id="101091"/>
    <lineage>
        <taxon>Eukaryota</taxon>
        <taxon>Fungi</taxon>
        <taxon>Fungi incertae sedis</taxon>
        <taxon>Mucoromycota</taxon>
        <taxon>Mucoromycotina</taxon>
        <taxon>Mucoromycetes</taxon>
        <taxon>Mucorales</taxon>
        <taxon>Mucorineae</taxon>
        <taxon>Choanephoraceae</taxon>
        <taxon>Choanephoroideae</taxon>
        <taxon>Choanephora</taxon>
    </lineage>
</organism>
<dbReference type="AlphaFoldDB" id="A0A1C7N076"/>
<evidence type="ECO:0008006" key="3">
    <source>
        <dbReference type="Google" id="ProtNLM"/>
    </source>
</evidence>